<proteinExistence type="predicted"/>
<organism evidence="2 3">
    <name type="scientific">Vicia faba</name>
    <name type="common">Broad bean</name>
    <name type="synonym">Faba vulgaris</name>
    <dbReference type="NCBI Taxonomy" id="3906"/>
    <lineage>
        <taxon>Eukaryota</taxon>
        <taxon>Viridiplantae</taxon>
        <taxon>Streptophyta</taxon>
        <taxon>Embryophyta</taxon>
        <taxon>Tracheophyta</taxon>
        <taxon>Spermatophyta</taxon>
        <taxon>Magnoliopsida</taxon>
        <taxon>eudicotyledons</taxon>
        <taxon>Gunneridae</taxon>
        <taxon>Pentapetalae</taxon>
        <taxon>rosids</taxon>
        <taxon>fabids</taxon>
        <taxon>Fabales</taxon>
        <taxon>Fabaceae</taxon>
        <taxon>Papilionoideae</taxon>
        <taxon>50 kb inversion clade</taxon>
        <taxon>NPAAA clade</taxon>
        <taxon>Hologalegina</taxon>
        <taxon>IRL clade</taxon>
        <taxon>Fabeae</taxon>
        <taxon>Vicia</taxon>
    </lineage>
</organism>
<dbReference type="GO" id="GO:0003723">
    <property type="term" value="F:RNA binding"/>
    <property type="evidence" value="ECO:0007669"/>
    <property type="project" value="InterPro"/>
</dbReference>
<evidence type="ECO:0000259" key="1">
    <source>
        <dbReference type="PROSITE" id="PS51499"/>
    </source>
</evidence>
<feature type="domain" description="APO" evidence="1">
    <location>
        <begin position="162"/>
        <end position="247"/>
    </location>
</feature>
<dbReference type="Pfam" id="PF05634">
    <property type="entry name" value="APO_RNA-bind"/>
    <property type="match status" value="2"/>
</dbReference>
<sequence>MTLLRGEVHYLLTIKKNSKNLRNNNQIVFISPSCIFFVHQPSLQFISQLQIPLLQTRRAPQPYPKHCCTFNKDHSMAFRKTILNDLLLYEKLGGYYFGNLGRFYATKVDLRKLRPMILKRIEKRSRLYPVRGMIPVANEVLLARNVLIKGVSTLLNSLPLMACKFCPEIYIGEQGHLIPTCWGYKHRAKNRVHEWVKGGLNDIIVPVETFHLQNMFQSVIRHNQRFDFDRIPAVVELCWQAGADPHDENLNSCSWNLEATNGIVDGTESLSPNDLALIAKKTLEAWETLRSGMEKLLLVYPVKVCKYCSEVHVGPSGHKARLCGVFKYESWKGDHFWTKANLDNLVPPKIVWRRRPHDPPVLVNEGRDFYGRVPAVLDLCMKAGAIAPAKYNIMMKVQGLSGPVNYKILQGH</sequence>
<evidence type="ECO:0000313" key="3">
    <source>
        <dbReference type="Proteomes" id="UP001157006"/>
    </source>
</evidence>
<keyword evidence="3" id="KW-1185">Reference proteome</keyword>
<accession>A0AAV0YE67</accession>
<gene>
    <name evidence="2" type="ORF">VFH_U066120</name>
</gene>
<dbReference type="EMBL" id="CATIWC010001561">
    <property type="protein sequence ID" value="CAI8584246.1"/>
    <property type="molecule type" value="Genomic_DNA"/>
</dbReference>
<dbReference type="InterPro" id="IPR023342">
    <property type="entry name" value="APO_dom"/>
</dbReference>
<protein>
    <recommendedName>
        <fullName evidence="1">APO domain-containing protein</fullName>
    </recommendedName>
</protein>
<dbReference type="Proteomes" id="UP001157006">
    <property type="component" value="Unassembled WGS sequence"/>
</dbReference>
<dbReference type="PROSITE" id="PS51499">
    <property type="entry name" value="APO"/>
    <property type="match status" value="2"/>
</dbReference>
<name>A0AAV0YE67_VICFA</name>
<dbReference type="AlphaFoldDB" id="A0AAV0YE67"/>
<evidence type="ECO:0000313" key="2">
    <source>
        <dbReference type="EMBL" id="CAI8584246.1"/>
    </source>
</evidence>
<feature type="domain" description="APO" evidence="1">
    <location>
        <begin position="304"/>
        <end position="389"/>
    </location>
</feature>
<comment type="caution">
    <text evidence="2">The sequence shown here is derived from an EMBL/GenBank/DDBJ whole genome shotgun (WGS) entry which is preliminary data.</text>
</comment>
<reference evidence="2 3" key="1">
    <citation type="submission" date="2023-01" db="EMBL/GenBank/DDBJ databases">
        <authorList>
            <person name="Kreplak J."/>
        </authorList>
    </citation>
    <scope>NUCLEOTIDE SEQUENCE [LARGE SCALE GENOMIC DNA]</scope>
</reference>